<dbReference type="KEGG" id="cmp:Cha6605_2354"/>
<dbReference type="STRING" id="1173020.Cha6605_2354"/>
<evidence type="ECO:0000313" key="3">
    <source>
        <dbReference type="Proteomes" id="UP000010366"/>
    </source>
</evidence>
<name>K9UE88_CHAP6</name>
<evidence type="ECO:0000256" key="1">
    <source>
        <dbReference type="SAM" id="Phobius"/>
    </source>
</evidence>
<accession>K9UE88</accession>
<keyword evidence="1" id="KW-0812">Transmembrane</keyword>
<keyword evidence="1" id="KW-0472">Membrane</keyword>
<evidence type="ECO:0000313" key="2">
    <source>
        <dbReference type="EMBL" id="AFY93427.1"/>
    </source>
</evidence>
<organism evidence="2 3">
    <name type="scientific">Chamaesiphon minutus (strain ATCC 27169 / PCC 6605)</name>
    <dbReference type="NCBI Taxonomy" id="1173020"/>
    <lineage>
        <taxon>Bacteria</taxon>
        <taxon>Bacillati</taxon>
        <taxon>Cyanobacteriota</taxon>
        <taxon>Cyanophyceae</taxon>
        <taxon>Gomontiellales</taxon>
        <taxon>Chamaesiphonaceae</taxon>
        <taxon>Chamaesiphon</taxon>
    </lineage>
</organism>
<keyword evidence="3" id="KW-1185">Reference proteome</keyword>
<dbReference type="Proteomes" id="UP000010366">
    <property type="component" value="Chromosome"/>
</dbReference>
<feature type="transmembrane region" description="Helical" evidence="1">
    <location>
        <begin position="30"/>
        <end position="51"/>
    </location>
</feature>
<reference evidence="2 3" key="1">
    <citation type="submission" date="2012-05" db="EMBL/GenBank/DDBJ databases">
        <title>Finished chromosome of genome of Chamaesiphon sp. PCC 6605.</title>
        <authorList>
            <consortium name="US DOE Joint Genome Institute"/>
            <person name="Gugger M."/>
            <person name="Coursin T."/>
            <person name="Rippka R."/>
            <person name="Tandeau De Marsac N."/>
            <person name="Huntemann M."/>
            <person name="Wei C.-L."/>
            <person name="Han J."/>
            <person name="Detter J.C."/>
            <person name="Han C."/>
            <person name="Tapia R."/>
            <person name="Chen A."/>
            <person name="Kyrpides N."/>
            <person name="Mavromatis K."/>
            <person name="Markowitz V."/>
            <person name="Szeto E."/>
            <person name="Ivanova N."/>
            <person name="Pagani I."/>
            <person name="Pati A."/>
            <person name="Goodwin L."/>
            <person name="Nordberg H.P."/>
            <person name="Cantor M.N."/>
            <person name="Hua S.X."/>
            <person name="Woyke T."/>
            <person name="Kerfeld C.A."/>
        </authorList>
    </citation>
    <scope>NUCLEOTIDE SEQUENCE [LARGE SCALE GENOMIC DNA]</scope>
    <source>
        <strain evidence="3">ATCC 27169 / PCC 6605</strain>
    </source>
</reference>
<dbReference type="HOGENOM" id="CLU_114518_1_0_3"/>
<gene>
    <name evidence="2" type="ORF">Cha6605_2354</name>
</gene>
<dbReference type="eggNOG" id="COG3170">
    <property type="taxonomic scope" value="Bacteria"/>
</dbReference>
<protein>
    <submittedName>
        <fullName evidence="2">Uncharacterized protein</fullName>
    </submittedName>
</protein>
<sequence length="178" mass="19978">MTIDCRSRKGWCLRSLSRDCDRFAAAKTSWLATLTIAALTVVASFTTLQVLSQPLARSISNPTANGIYLYGESLQPNVVGKEYIIFETFGKKTIGAFYLPRSEFSCFYGQFKGSRLYGTLIDPFNSQRSNFTLALDRHHGLNASTKPILGKPAYEQLRQISNNDRRILAACKQQLPKR</sequence>
<dbReference type="EMBL" id="CP003600">
    <property type="protein sequence ID" value="AFY93427.1"/>
    <property type="molecule type" value="Genomic_DNA"/>
</dbReference>
<keyword evidence="1" id="KW-1133">Transmembrane helix</keyword>
<dbReference type="AlphaFoldDB" id="K9UE88"/>
<proteinExistence type="predicted"/>